<feature type="modified residue" description="4-aspartylphosphate" evidence="7">
    <location>
        <position position="471"/>
    </location>
</feature>
<dbReference type="SUPFAM" id="SSF55874">
    <property type="entry name" value="ATPase domain of HSP90 chaperone/DNA topoisomerase II/histidine kinase"/>
    <property type="match status" value="1"/>
</dbReference>
<dbReference type="PRINTS" id="PR00344">
    <property type="entry name" value="BCTRLSENSOR"/>
</dbReference>
<dbReference type="PANTHER" id="PTHR43047">
    <property type="entry name" value="TWO-COMPONENT HISTIDINE PROTEIN KINASE"/>
    <property type="match status" value="1"/>
</dbReference>
<name>A0A2N5CKQ2_9CAUL</name>
<sequence length="544" mass="57097">MVCAAIGLQPRFSFMLPWAAACLATQGLQALALRAFEGNPRRWVAVCLGADFLLAVAFGWLAVPLWRTGLPAGAAGGALLLAGSVMTALMGAKGSRMAFAATATPHLAYLFASPILAANHNDVGVKAFLIGSGLMVLVTSLVFGWSRQTLLAEREARSAAEIRREQAVAADAAKSAFVAMVSHELRTPLSAILAGAGEIARGAGGQAKVKAELIADAGVMMRALLNDLLDLSKIEAGRMTVEAIDFAPRTLICDTLRFWRAEARDKGLALRFTGGRRLPRWIKGDPVRLRQVLNNLLSNAIKFTPEGLVCVELELSPRPEGGLMLTLAVTDTGPGLGPEQLARLFTAYDQLGADTARTFGGTGLGLAISRDLSRLMGGDLTATSAEGRGARFVLTLPAPHGEEPPTPEPLDAPADGFSDTAAVLVVDDHEINRRTLAQVLEAFGLEVTLAADGETALALAAETRFAAILMDVNMPGLDGLDTTRRLRAEGLNRATPVIAVTGAVAEGDIAACRAAGMQDFVEKPFEVSALHTVLVRVLGGEEAA</sequence>
<dbReference type="GO" id="GO:0000155">
    <property type="term" value="F:phosphorelay sensor kinase activity"/>
    <property type="evidence" value="ECO:0007669"/>
    <property type="project" value="InterPro"/>
</dbReference>
<keyword evidence="8" id="KW-0812">Transmembrane</keyword>
<dbReference type="CDD" id="cd00082">
    <property type="entry name" value="HisKA"/>
    <property type="match status" value="1"/>
</dbReference>
<evidence type="ECO:0000259" key="10">
    <source>
        <dbReference type="PROSITE" id="PS50110"/>
    </source>
</evidence>
<dbReference type="SMART" id="SM00387">
    <property type="entry name" value="HATPase_c"/>
    <property type="match status" value="1"/>
</dbReference>
<dbReference type="InterPro" id="IPR003594">
    <property type="entry name" value="HATPase_dom"/>
</dbReference>
<reference evidence="11 14" key="2">
    <citation type="submission" date="2018-01" db="EMBL/GenBank/DDBJ databases">
        <title>Complete genome sequence of Caulobacter flavus RHGG3.</title>
        <authorList>
            <person name="Yang E."/>
        </authorList>
    </citation>
    <scope>NUCLEOTIDE SEQUENCE [LARGE SCALE GENOMIC DNA]</scope>
    <source>
        <strain evidence="11 14">RHGG3</strain>
    </source>
</reference>
<keyword evidence="6" id="KW-0902">Two-component regulatory system</keyword>
<reference evidence="12 13" key="1">
    <citation type="submission" date="2017-12" db="EMBL/GenBank/DDBJ databases">
        <title>The genome sequence of Caulobacter flavus CGMCC1 15093.</title>
        <authorList>
            <person name="Gao J."/>
            <person name="Mao X."/>
            <person name="Sun J."/>
        </authorList>
    </citation>
    <scope>NUCLEOTIDE SEQUENCE [LARGE SCALE GENOMIC DNA]</scope>
    <source>
        <strain evidence="12 13">CGMCC1 15093</strain>
    </source>
</reference>
<accession>A0A2N5CKQ2</accession>
<evidence type="ECO:0000313" key="11">
    <source>
        <dbReference type="EMBL" id="AYV49633.1"/>
    </source>
</evidence>
<dbReference type="OrthoDB" id="7933832at2"/>
<feature type="domain" description="Response regulatory" evidence="10">
    <location>
        <begin position="422"/>
        <end position="538"/>
    </location>
</feature>
<dbReference type="Proteomes" id="UP000281192">
    <property type="component" value="Chromosome"/>
</dbReference>
<dbReference type="SMART" id="SM00448">
    <property type="entry name" value="REC"/>
    <property type="match status" value="1"/>
</dbReference>
<evidence type="ECO:0000256" key="7">
    <source>
        <dbReference type="PROSITE-ProRule" id="PRU00169"/>
    </source>
</evidence>
<dbReference type="InterPro" id="IPR036890">
    <property type="entry name" value="HATPase_C_sf"/>
</dbReference>
<dbReference type="EMBL" id="CP026100">
    <property type="protein sequence ID" value="AYV49633.1"/>
    <property type="molecule type" value="Genomic_DNA"/>
</dbReference>
<dbReference type="CDD" id="cd17546">
    <property type="entry name" value="REC_hyHK_CKI1_RcsC-like"/>
    <property type="match status" value="1"/>
</dbReference>
<dbReference type="InterPro" id="IPR003661">
    <property type="entry name" value="HisK_dim/P_dom"/>
</dbReference>
<keyword evidence="8" id="KW-0472">Membrane</keyword>
<evidence type="ECO:0000313" key="14">
    <source>
        <dbReference type="Proteomes" id="UP000281192"/>
    </source>
</evidence>
<evidence type="ECO:0000313" key="12">
    <source>
        <dbReference type="EMBL" id="PLR06078.1"/>
    </source>
</evidence>
<evidence type="ECO:0000256" key="2">
    <source>
        <dbReference type="ARBA" id="ARBA00012438"/>
    </source>
</evidence>
<dbReference type="GO" id="GO:0005886">
    <property type="term" value="C:plasma membrane"/>
    <property type="evidence" value="ECO:0007669"/>
    <property type="project" value="TreeGrafter"/>
</dbReference>
<keyword evidence="5 12" id="KW-0418">Kinase</keyword>
<dbReference type="Pfam" id="PF02518">
    <property type="entry name" value="HATPase_c"/>
    <property type="match status" value="1"/>
</dbReference>
<dbReference type="GO" id="GO:0009927">
    <property type="term" value="F:histidine phosphotransfer kinase activity"/>
    <property type="evidence" value="ECO:0007669"/>
    <property type="project" value="TreeGrafter"/>
</dbReference>
<dbReference type="PROSITE" id="PS50109">
    <property type="entry name" value="HIS_KIN"/>
    <property type="match status" value="1"/>
</dbReference>
<dbReference type="Pfam" id="PF00072">
    <property type="entry name" value="Response_reg"/>
    <property type="match status" value="1"/>
</dbReference>
<evidence type="ECO:0000313" key="13">
    <source>
        <dbReference type="Proteomes" id="UP000234483"/>
    </source>
</evidence>
<dbReference type="EC" id="2.7.13.3" evidence="2"/>
<dbReference type="EMBL" id="PJRQ01000055">
    <property type="protein sequence ID" value="PLR06078.1"/>
    <property type="molecule type" value="Genomic_DNA"/>
</dbReference>
<evidence type="ECO:0000256" key="5">
    <source>
        <dbReference type="ARBA" id="ARBA00022777"/>
    </source>
</evidence>
<dbReference type="InterPro" id="IPR011006">
    <property type="entry name" value="CheY-like_superfamily"/>
</dbReference>
<dbReference type="SMART" id="SM00388">
    <property type="entry name" value="HisKA"/>
    <property type="match status" value="1"/>
</dbReference>
<dbReference type="KEGG" id="cfh:C1707_17445"/>
<dbReference type="AlphaFoldDB" id="A0A2N5CKQ2"/>
<gene>
    <name evidence="11" type="ORF">C1707_17445</name>
    <name evidence="12" type="ORF">CFHF_26220</name>
</gene>
<evidence type="ECO:0000256" key="6">
    <source>
        <dbReference type="ARBA" id="ARBA00023012"/>
    </source>
</evidence>
<feature type="transmembrane region" description="Helical" evidence="8">
    <location>
        <begin position="69"/>
        <end position="90"/>
    </location>
</feature>
<dbReference type="InterPro" id="IPR001789">
    <property type="entry name" value="Sig_transdc_resp-reg_receiver"/>
</dbReference>
<keyword evidence="3 7" id="KW-0597">Phosphoprotein</keyword>
<dbReference type="FunFam" id="3.30.565.10:FF:000010">
    <property type="entry name" value="Sensor histidine kinase RcsC"/>
    <property type="match status" value="1"/>
</dbReference>
<dbReference type="CDD" id="cd16922">
    <property type="entry name" value="HATPase_EvgS-ArcB-TorS-like"/>
    <property type="match status" value="1"/>
</dbReference>
<dbReference type="SUPFAM" id="SSF52172">
    <property type="entry name" value="CheY-like"/>
    <property type="match status" value="1"/>
</dbReference>
<dbReference type="InterPro" id="IPR036097">
    <property type="entry name" value="HisK_dim/P_sf"/>
</dbReference>
<dbReference type="Proteomes" id="UP000234483">
    <property type="component" value="Unassembled WGS sequence"/>
</dbReference>
<proteinExistence type="predicted"/>
<dbReference type="SUPFAM" id="SSF47384">
    <property type="entry name" value="Homodimeric domain of signal transducing histidine kinase"/>
    <property type="match status" value="1"/>
</dbReference>
<evidence type="ECO:0000256" key="3">
    <source>
        <dbReference type="ARBA" id="ARBA00022553"/>
    </source>
</evidence>
<keyword evidence="14" id="KW-1185">Reference proteome</keyword>
<feature type="transmembrane region" description="Helical" evidence="8">
    <location>
        <begin position="123"/>
        <end position="145"/>
    </location>
</feature>
<dbReference type="PROSITE" id="PS50110">
    <property type="entry name" value="RESPONSE_REGULATORY"/>
    <property type="match status" value="1"/>
</dbReference>
<comment type="catalytic activity">
    <reaction evidence="1">
        <text>ATP + protein L-histidine = ADP + protein N-phospho-L-histidine.</text>
        <dbReference type="EC" id="2.7.13.3"/>
    </reaction>
</comment>
<protein>
    <recommendedName>
        <fullName evidence="2">histidine kinase</fullName>
        <ecNumber evidence="2">2.7.13.3</ecNumber>
    </recommendedName>
</protein>
<feature type="domain" description="Histidine kinase" evidence="9">
    <location>
        <begin position="180"/>
        <end position="400"/>
    </location>
</feature>
<dbReference type="Gene3D" id="3.30.565.10">
    <property type="entry name" value="Histidine kinase-like ATPase, C-terminal domain"/>
    <property type="match status" value="1"/>
</dbReference>
<evidence type="ECO:0000256" key="1">
    <source>
        <dbReference type="ARBA" id="ARBA00000085"/>
    </source>
</evidence>
<feature type="transmembrane region" description="Helical" evidence="8">
    <location>
        <begin position="43"/>
        <end position="63"/>
    </location>
</feature>
<evidence type="ECO:0000259" key="9">
    <source>
        <dbReference type="PROSITE" id="PS50109"/>
    </source>
</evidence>
<evidence type="ECO:0000256" key="4">
    <source>
        <dbReference type="ARBA" id="ARBA00022679"/>
    </source>
</evidence>
<keyword evidence="4" id="KW-0808">Transferase</keyword>
<dbReference type="PANTHER" id="PTHR43047:SF72">
    <property type="entry name" value="OSMOSENSING HISTIDINE PROTEIN KINASE SLN1"/>
    <property type="match status" value="1"/>
</dbReference>
<dbReference type="Gene3D" id="3.40.50.2300">
    <property type="match status" value="1"/>
</dbReference>
<feature type="transmembrane region" description="Helical" evidence="8">
    <location>
        <begin position="15"/>
        <end position="36"/>
    </location>
</feature>
<dbReference type="InterPro" id="IPR004358">
    <property type="entry name" value="Sig_transdc_His_kin-like_C"/>
</dbReference>
<evidence type="ECO:0000256" key="8">
    <source>
        <dbReference type="SAM" id="Phobius"/>
    </source>
</evidence>
<dbReference type="Gene3D" id="1.10.287.130">
    <property type="match status" value="1"/>
</dbReference>
<dbReference type="InterPro" id="IPR005467">
    <property type="entry name" value="His_kinase_dom"/>
</dbReference>
<organism evidence="12 13">
    <name type="scientific">Caulobacter flavus</name>
    <dbReference type="NCBI Taxonomy" id="1679497"/>
    <lineage>
        <taxon>Bacteria</taxon>
        <taxon>Pseudomonadati</taxon>
        <taxon>Pseudomonadota</taxon>
        <taxon>Alphaproteobacteria</taxon>
        <taxon>Caulobacterales</taxon>
        <taxon>Caulobacteraceae</taxon>
        <taxon>Caulobacter</taxon>
    </lineage>
</organism>
<dbReference type="Pfam" id="PF00512">
    <property type="entry name" value="HisKA"/>
    <property type="match status" value="1"/>
</dbReference>
<keyword evidence="8" id="KW-1133">Transmembrane helix</keyword>